<gene>
    <name evidence="1" type="ORF">KPL78_03260</name>
</gene>
<dbReference type="RefSeq" id="WP_219761422.1">
    <property type="nucleotide sequence ID" value="NZ_JAHYBZ010000001.1"/>
</dbReference>
<comment type="caution">
    <text evidence="1">The sequence shown here is derived from an EMBL/GenBank/DDBJ whole genome shotgun (WGS) entry which is preliminary data.</text>
</comment>
<accession>A0ABS7A3G2</accession>
<name>A0ABS7A3G2_9PROT</name>
<dbReference type="EMBL" id="JAHYBZ010000001">
    <property type="protein sequence ID" value="MBW6396847.1"/>
    <property type="molecule type" value="Genomic_DNA"/>
</dbReference>
<protein>
    <recommendedName>
        <fullName evidence="3">DUF3606 domain-containing protein</fullName>
    </recommendedName>
</protein>
<keyword evidence="2" id="KW-1185">Reference proteome</keyword>
<proteinExistence type="predicted"/>
<dbReference type="Proteomes" id="UP001196565">
    <property type="component" value="Unassembled WGS sequence"/>
</dbReference>
<reference evidence="1 2" key="1">
    <citation type="submission" date="2021-07" db="EMBL/GenBank/DDBJ databases">
        <authorList>
            <person name="So Y."/>
        </authorList>
    </citation>
    <scope>NUCLEOTIDE SEQUENCE [LARGE SCALE GENOMIC DNA]</scope>
    <source>
        <strain evidence="1 2">HJA6</strain>
    </source>
</reference>
<sequence length="61" mass="6915">MTSRAPDVAVQRSEAEIEEDVALLAKRHRISTAIVREIMRRSGATDRNVIEREIAKGKARR</sequence>
<organism evidence="1 2">
    <name type="scientific">Roseomonas alba</name>
    <dbReference type="NCBI Taxonomy" id="2846776"/>
    <lineage>
        <taxon>Bacteria</taxon>
        <taxon>Pseudomonadati</taxon>
        <taxon>Pseudomonadota</taxon>
        <taxon>Alphaproteobacteria</taxon>
        <taxon>Acetobacterales</taxon>
        <taxon>Roseomonadaceae</taxon>
        <taxon>Roseomonas</taxon>
    </lineage>
</organism>
<evidence type="ECO:0000313" key="1">
    <source>
        <dbReference type="EMBL" id="MBW6396847.1"/>
    </source>
</evidence>
<evidence type="ECO:0000313" key="2">
    <source>
        <dbReference type="Proteomes" id="UP001196565"/>
    </source>
</evidence>
<evidence type="ECO:0008006" key="3">
    <source>
        <dbReference type="Google" id="ProtNLM"/>
    </source>
</evidence>